<dbReference type="Proteomes" id="UP001596201">
    <property type="component" value="Unassembled WGS sequence"/>
</dbReference>
<evidence type="ECO:0008006" key="4">
    <source>
        <dbReference type="Google" id="ProtNLM"/>
    </source>
</evidence>
<proteinExistence type="predicted"/>
<evidence type="ECO:0000256" key="1">
    <source>
        <dbReference type="SAM" id="MobiDB-lite"/>
    </source>
</evidence>
<evidence type="ECO:0000313" key="3">
    <source>
        <dbReference type="Proteomes" id="UP001596201"/>
    </source>
</evidence>
<sequence>MPTCRRCGETHEPTDLTRHEEARLVLVHCPDCDCLMGRYRRHGDDPQTDTLRDEGRVPGG</sequence>
<organism evidence="2 3">
    <name type="scientific">Salinirubrum litoreum</name>
    <dbReference type="NCBI Taxonomy" id="1126234"/>
    <lineage>
        <taxon>Archaea</taxon>
        <taxon>Methanobacteriati</taxon>
        <taxon>Methanobacteriota</taxon>
        <taxon>Stenosarchaea group</taxon>
        <taxon>Halobacteria</taxon>
        <taxon>Halobacteriales</taxon>
        <taxon>Haloferacaceae</taxon>
        <taxon>Salinirubrum</taxon>
    </lineage>
</organism>
<dbReference type="EMBL" id="JBHSKX010000002">
    <property type="protein sequence ID" value="MFC5367468.1"/>
    <property type="molecule type" value="Genomic_DNA"/>
</dbReference>
<accession>A0ABD5RBZ4</accession>
<dbReference type="AlphaFoldDB" id="A0ABD5RBZ4"/>
<dbReference type="RefSeq" id="WP_227229723.1">
    <property type="nucleotide sequence ID" value="NZ_JAJCVJ010000002.1"/>
</dbReference>
<feature type="compositionally biased region" description="Basic and acidic residues" evidence="1">
    <location>
        <begin position="42"/>
        <end position="60"/>
    </location>
</feature>
<comment type="caution">
    <text evidence="2">The sequence shown here is derived from an EMBL/GenBank/DDBJ whole genome shotgun (WGS) entry which is preliminary data.</text>
</comment>
<reference evidence="2 3" key="1">
    <citation type="journal article" date="2019" name="Int. J. Syst. Evol. Microbiol.">
        <title>The Global Catalogue of Microorganisms (GCM) 10K type strain sequencing project: providing services to taxonomists for standard genome sequencing and annotation.</title>
        <authorList>
            <consortium name="The Broad Institute Genomics Platform"/>
            <consortium name="The Broad Institute Genome Sequencing Center for Infectious Disease"/>
            <person name="Wu L."/>
            <person name="Ma J."/>
        </authorList>
    </citation>
    <scope>NUCLEOTIDE SEQUENCE [LARGE SCALE GENOMIC DNA]</scope>
    <source>
        <strain evidence="2 3">CGMCC 1.12237</strain>
    </source>
</reference>
<evidence type="ECO:0000313" key="2">
    <source>
        <dbReference type="EMBL" id="MFC5367468.1"/>
    </source>
</evidence>
<feature type="region of interest" description="Disordered" evidence="1">
    <location>
        <begin position="40"/>
        <end position="60"/>
    </location>
</feature>
<gene>
    <name evidence="2" type="ORF">ACFPJ5_11005</name>
</gene>
<protein>
    <recommendedName>
        <fullName evidence="4">Small CPxCG-related zinc finger protein</fullName>
    </recommendedName>
</protein>
<keyword evidence="3" id="KW-1185">Reference proteome</keyword>
<name>A0ABD5RBZ4_9EURY</name>